<name>A0A6P1DLZ8_9GAMM</name>
<keyword evidence="1" id="KW-0472">Membrane</keyword>
<dbReference type="AlphaFoldDB" id="A0A6P1DLZ8"/>
<keyword evidence="1" id="KW-0812">Transmembrane</keyword>
<protein>
    <submittedName>
        <fullName evidence="2">GGDEF domain-containing protein</fullName>
    </submittedName>
</protein>
<comment type="caution">
    <text evidence="2">The sequence shown here is derived from an EMBL/GenBank/DDBJ whole genome shotgun (WGS) entry which is preliminary data.</text>
</comment>
<keyword evidence="1" id="KW-1133">Transmembrane helix</keyword>
<feature type="transmembrane region" description="Helical" evidence="1">
    <location>
        <begin position="175"/>
        <end position="191"/>
    </location>
</feature>
<dbReference type="Proteomes" id="UP000471640">
    <property type="component" value="Unassembled WGS sequence"/>
</dbReference>
<proteinExistence type="predicted"/>
<reference evidence="3" key="1">
    <citation type="journal article" date="2020" name="Microbiol. Resour. Announc.">
        <title>Draft Genome Sequences of Thiorhodococcus mannitoliphagus and Thiorhodococcus minor, Purple Sulfur Photosynthetic Bacteria in the Gammaproteobacterial Family Chromatiaceae.</title>
        <authorList>
            <person name="Aviles F.A."/>
            <person name="Meyer T.E."/>
            <person name="Kyndt J.A."/>
        </authorList>
    </citation>
    <scope>NUCLEOTIDE SEQUENCE [LARGE SCALE GENOMIC DNA]</scope>
    <source>
        <strain evidence="3">DSM 18266</strain>
    </source>
</reference>
<keyword evidence="3" id="KW-1185">Reference proteome</keyword>
<organism evidence="2 3">
    <name type="scientific">Thiorhodococcus mannitoliphagus</name>
    <dbReference type="NCBI Taxonomy" id="329406"/>
    <lineage>
        <taxon>Bacteria</taxon>
        <taxon>Pseudomonadati</taxon>
        <taxon>Pseudomonadota</taxon>
        <taxon>Gammaproteobacteria</taxon>
        <taxon>Chromatiales</taxon>
        <taxon>Chromatiaceae</taxon>
        <taxon>Thiorhodococcus</taxon>
    </lineage>
</organism>
<evidence type="ECO:0000313" key="2">
    <source>
        <dbReference type="EMBL" id="NEX18939.1"/>
    </source>
</evidence>
<evidence type="ECO:0000313" key="3">
    <source>
        <dbReference type="Proteomes" id="UP000471640"/>
    </source>
</evidence>
<feature type="transmembrane region" description="Helical" evidence="1">
    <location>
        <begin position="21"/>
        <end position="43"/>
    </location>
</feature>
<reference evidence="2 3" key="2">
    <citation type="submission" date="2020-02" db="EMBL/GenBank/DDBJ databases">
        <title>Genome sequences of Thiorhodococcus mannitoliphagus and Thiorhodococcus minor, purple sulfur photosynthetic bacteria in the gammaproteobacterial family, Chromatiaceae.</title>
        <authorList>
            <person name="Aviles F.A."/>
            <person name="Meyer T.E."/>
            <person name="Kyndt J.A."/>
        </authorList>
    </citation>
    <scope>NUCLEOTIDE SEQUENCE [LARGE SCALE GENOMIC DNA]</scope>
    <source>
        <strain evidence="2 3">DSM 18266</strain>
    </source>
</reference>
<gene>
    <name evidence="2" type="ORF">G3480_01170</name>
</gene>
<dbReference type="EMBL" id="JAAIJR010000002">
    <property type="protein sequence ID" value="NEX18939.1"/>
    <property type="molecule type" value="Genomic_DNA"/>
</dbReference>
<accession>A0A6P1DLZ8</accession>
<evidence type="ECO:0000256" key="1">
    <source>
        <dbReference type="SAM" id="Phobius"/>
    </source>
</evidence>
<sequence>MKAAKSKLASGRLFSLRTERNLALIFGLLGMLLVGTISAHWLLVLEPALQDESASRAAAMAQAHAQSIERVLGSGLPPDRLKRELRTTMGSLLLLKDPASQNPFVRRLSISLDYDVVEAPPGSLDLSMGPTHREGCFISRVPLYDPQTRLLIGVATFHANAFFMNRLLGDLRTKLWWIVGIIVGLTALAWFESSRLLKRLGESEANLREVFKAAPFPMVLGEQGIPALRQANEAARDYLGLEEDASGATRTDAGAKLEFSLFCAEASHHHV</sequence>
<feature type="non-terminal residue" evidence="2">
    <location>
        <position position="271"/>
    </location>
</feature>